<accession>A0A9P4NY88</accession>
<proteinExistence type="predicted"/>
<protein>
    <submittedName>
        <fullName evidence="1">Uncharacterized protein</fullName>
    </submittedName>
</protein>
<sequence length="145" mass="16710">MKSPKNTASTPSALRLRGAFLDLPREIRDMIYQLYAGHKPAILIGPTHGRIVAADKYIETKPRKIYPHSLTLTNRQIQIEYLDHFTKYATFYYIDADWNKSLLASHQHLSTPYTTHPNLCYPICTTLLEHLVVAGRQRGTHDSRY</sequence>
<comment type="caution">
    <text evidence="1">The sequence shown here is derived from an EMBL/GenBank/DDBJ whole genome shotgun (WGS) entry which is preliminary data.</text>
</comment>
<dbReference type="Proteomes" id="UP000800235">
    <property type="component" value="Unassembled WGS sequence"/>
</dbReference>
<evidence type="ECO:0000313" key="1">
    <source>
        <dbReference type="EMBL" id="KAF2433349.1"/>
    </source>
</evidence>
<evidence type="ECO:0000313" key="2">
    <source>
        <dbReference type="Proteomes" id="UP000800235"/>
    </source>
</evidence>
<reference evidence="1" key="1">
    <citation type="journal article" date="2020" name="Stud. Mycol.">
        <title>101 Dothideomycetes genomes: a test case for predicting lifestyles and emergence of pathogens.</title>
        <authorList>
            <person name="Haridas S."/>
            <person name="Albert R."/>
            <person name="Binder M."/>
            <person name="Bloem J."/>
            <person name="Labutti K."/>
            <person name="Salamov A."/>
            <person name="Andreopoulos B."/>
            <person name="Baker S."/>
            <person name="Barry K."/>
            <person name="Bills G."/>
            <person name="Bluhm B."/>
            <person name="Cannon C."/>
            <person name="Castanera R."/>
            <person name="Culley D."/>
            <person name="Daum C."/>
            <person name="Ezra D."/>
            <person name="Gonzalez J."/>
            <person name="Henrissat B."/>
            <person name="Kuo A."/>
            <person name="Liang C."/>
            <person name="Lipzen A."/>
            <person name="Lutzoni F."/>
            <person name="Magnuson J."/>
            <person name="Mondo S."/>
            <person name="Nolan M."/>
            <person name="Ohm R."/>
            <person name="Pangilinan J."/>
            <person name="Park H.-J."/>
            <person name="Ramirez L."/>
            <person name="Alfaro M."/>
            <person name="Sun H."/>
            <person name="Tritt A."/>
            <person name="Yoshinaga Y."/>
            <person name="Zwiers L.-H."/>
            <person name="Turgeon B."/>
            <person name="Goodwin S."/>
            <person name="Spatafora J."/>
            <person name="Crous P."/>
            <person name="Grigoriev I."/>
        </authorList>
    </citation>
    <scope>NUCLEOTIDE SEQUENCE</scope>
    <source>
        <strain evidence="1">CBS 130266</strain>
    </source>
</reference>
<name>A0A9P4NY88_9PEZI</name>
<keyword evidence="2" id="KW-1185">Reference proteome</keyword>
<gene>
    <name evidence="1" type="ORF">EJ08DRAFT_694628</name>
</gene>
<organism evidence="1 2">
    <name type="scientific">Tothia fuscella</name>
    <dbReference type="NCBI Taxonomy" id="1048955"/>
    <lineage>
        <taxon>Eukaryota</taxon>
        <taxon>Fungi</taxon>
        <taxon>Dikarya</taxon>
        <taxon>Ascomycota</taxon>
        <taxon>Pezizomycotina</taxon>
        <taxon>Dothideomycetes</taxon>
        <taxon>Pleosporomycetidae</taxon>
        <taxon>Venturiales</taxon>
        <taxon>Cylindrosympodiaceae</taxon>
        <taxon>Tothia</taxon>
    </lineage>
</organism>
<dbReference type="EMBL" id="MU007021">
    <property type="protein sequence ID" value="KAF2433349.1"/>
    <property type="molecule type" value="Genomic_DNA"/>
</dbReference>
<dbReference type="OrthoDB" id="5272396at2759"/>
<dbReference type="AlphaFoldDB" id="A0A9P4NY88"/>